<protein>
    <recommendedName>
        <fullName evidence="1">Myb-like domain-containing protein</fullName>
    </recommendedName>
</protein>
<dbReference type="AlphaFoldDB" id="A0AAN7TN36"/>
<evidence type="ECO:0000313" key="2">
    <source>
        <dbReference type="EMBL" id="KAK5109685.1"/>
    </source>
</evidence>
<dbReference type="InterPro" id="IPR001005">
    <property type="entry name" value="SANT/Myb"/>
</dbReference>
<proteinExistence type="predicted"/>
<dbReference type="PROSITE" id="PS50090">
    <property type="entry name" value="MYB_LIKE"/>
    <property type="match status" value="1"/>
</dbReference>
<dbReference type="Proteomes" id="UP001310890">
    <property type="component" value="Unassembled WGS sequence"/>
</dbReference>
<gene>
    <name evidence="2" type="ORF">LTR62_006807</name>
</gene>
<dbReference type="EMBL" id="JAVRRL010000060">
    <property type="protein sequence ID" value="KAK5109685.1"/>
    <property type="molecule type" value="Genomic_DNA"/>
</dbReference>
<feature type="domain" description="Myb-like" evidence="1">
    <location>
        <begin position="304"/>
        <end position="362"/>
    </location>
</feature>
<comment type="caution">
    <text evidence="2">The sequence shown here is derived from an EMBL/GenBank/DDBJ whole genome shotgun (WGS) entry which is preliminary data.</text>
</comment>
<evidence type="ECO:0000313" key="3">
    <source>
        <dbReference type="Proteomes" id="UP001310890"/>
    </source>
</evidence>
<evidence type="ECO:0000259" key="1">
    <source>
        <dbReference type="PROSITE" id="PS50090"/>
    </source>
</evidence>
<reference evidence="2" key="1">
    <citation type="submission" date="2023-08" db="EMBL/GenBank/DDBJ databases">
        <title>Black Yeasts Isolated from many extreme environments.</title>
        <authorList>
            <person name="Coleine C."/>
            <person name="Stajich J.E."/>
            <person name="Selbmann L."/>
        </authorList>
    </citation>
    <scope>NUCLEOTIDE SEQUENCE</scope>
    <source>
        <strain evidence="2">CCFEE 5401</strain>
    </source>
</reference>
<name>A0AAN7TN36_9PEZI</name>
<sequence>MDPTFSHFADATYYSRDEDAIAEELSRQPSKFSAPHNYDHAFRPSLPVNNGNNTTILPAPLHLVIPSAPVPAVRTDMVNPERYFPISEREWASAEIESDAGSPDSLAFSAYSPATPGFGGEASFMEHYFGNNYHNNNPVALAWVNPQDAKAYELAQMVPEPSPMFAVPVPIADNHFQNVFPGQADPVFGPIYNHCHGLPYIPGPRELLPIAQPPEHPTTNDLVYPSVFTQSSDDDEDYDISESDTPVRRKLVKSSVVGLQWRDRILLQYREQGWSYKRIKKHFKLKDAESTLRGRHRTLTTPREDRVRKPTWQEDDDKLLIEAHDHFSDGHSNKIAWKKVGEYILQQGGSYLFGGSTCAKRWALLEAAGEV</sequence>
<organism evidence="2 3">
    <name type="scientific">Meristemomyces frigidus</name>
    <dbReference type="NCBI Taxonomy" id="1508187"/>
    <lineage>
        <taxon>Eukaryota</taxon>
        <taxon>Fungi</taxon>
        <taxon>Dikarya</taxon>
        <taxon>Ascomycota</taxon>
        <taxon>Pezizomycotina</taxon>
        <taxon>Dothideomycetes</taxon>
        <taxon>Dothideomycetidae</taxon>
        <taxon>Mycosphaerellales</taxon>
        <taxon>Teratosphaeriaceae</taxon>
        <taxon>Meristemomyces</taxon>
    </lineage>
</organism>
<accession>A0AAN7TN36</accession>